<evidence type="ECO:0000256" key="1">
    <source>
        <dbReference type="SAM" id="MobiDB-lite"/>
    </source>
</evidence>
<sequence length="120" mass="13053">MSRRVSLPVTLTTPRPSYASGSRLSPPSPFSARRRSQVTGNAGLPPHGQRRSLPGTPRNISPRHRALPHLDEDGCSTSSCGRLPAQLGAIRLPAPSFSQFELFENGDFVVFVPVDVGYWD</sequence>
<keyword evidence="3" id="KW-1185">Reference proteome</keyword>
<feature type="region of interest" description="Disordered" evidence="1">
    <location>
        <begin position="1"/>
        <end position="75"/>
    </location>
</feature>
<organism evidence="2 3">
    <name type="scientific">Ancylostoma ceylanicum</name>
    <dbReference type="NCBI Taxonomy" id="53326"/>
    <lineage>
        <taxon>Eukaryota</taxon>
        <taxon>Metazoa</taxon>
        <taxon>Ecdysozoa</taxon>
        <taxon>Nematoda</taxon>
        <taxon>Chromadorea</taxon>
        <taxon>Rhabditida</taxon>
        <taxon>Rhabditina</taxon>
        <taxon>Rhabditomorpha</taxon>
        <taxon>Strongyloidea</taxon>
        <taxon>Ancylostomatidae</taxon>
        <taxon>Ancylostomatinae</taxon>
        <taxon>Ancylostoma</taxon>
    </lineage>
</organism>
<gene>
    <name evidence="2" type="primary">Acey_s0125.g1293</name>
    <name evidence="2" type="ORF">Y032_0125g1293</name>
</gene>
<evidence type="ECO:0000313" key="3">
    <source>
        <dbReference type="Proteomes" id="UP000024635"/>
    </source>
</evidence>
<dbReference type="AlphaFoldDB" id="A0A016T853"/>
<proteinExistence type="predicted"/>
<dbReference type="Proteomes" id="UP000024635">
    <property type="component" value="Unassembled WGS sequence"/>
</dbReference>
<protein>
    <submittedName>
        <fullName evidence="2">Uncharacterized protein</fullName>
    </submittedName>
</protein>
<accession>A0A016T853</accession>
<name>A0A016T853_9BILA</name>
<dbReference type="STRING" id="53326.A0A016T853"/>
<reference evidence="3" key="1">
    <citation type="journal article" date="2015" name="Nat. Genet.">
        <title>The genome and transcriptome of the zoonotic hookworm Ancylostoma ceylanicum identify infection-specific gene families.</title>
        <authorList>
            <person name="Schwarz E.M."/>
            <person name="Hu Y."/>
            <person name="Antoshechkin I."/>
            <person name="Miller M.M."/>
            <person name="Sternberg P.W."/>
            <person name="Aroian R.V."/>
        </authorList>
    </citation>
    <scope>NUCLEOTIDE SEQUENCE</scope>
    <source>
        <strain evidence="3">HY135</strain>
    </source>
</reference>
<comment type="caution">
    <text evidence="2">The sequence shown here is derived from an EMBL/GenBank/DDBJ whole genome shotgun (WGS) entry which is preliminary data.</text>
</comment>
<evidence type="ECO:0000313" key="2">
    <source>
        <dbReference type="EMBL" id="EYB99113.1"/>
    </source>
</evidence>
<dbReference type="EMBL" id="JARK01001461">
    <property type="protein sequence ID" value="EYB99113.1"/>
    <property type="molecule type" value="Genomic_DNA"/>
</dbReference>